<dbReference type="PROSITE" id="PS00141">
    <property type="entry name" value="ASP_PROTEASE"/>
    <property type="match status" value="1"/>
</dbReference>
<dbReference type="OrthoDB" id="2747330at2759"/>
<dbReference type="InterPro" id="IPR001461">
    <property type="entry name" value="Aspartic_peptidase_A1"/>
</dbReference>
<dbReference type="PANTHER" id="PTHR47967">
    <property type="entry name" value="OS07G0603500 PROTEIN-RELATED"/>
    <property type="match status" value="1"/>
</dbReference>
<dbReference type="InterPro" id="IPR021109">
    <property type="entry name" value="Peptidase_aspartic_dom_sf"/>
</dbReference>
<proteinExistence type="inferred from homology"/>
<dbReference type="PRINTS" id="PR00792">
    <property type="entry name" value="PEPSIN"/>
</dbReference>
<keyword evidence="5" id="KW-0325">Glycoprotein</keyword>
<keyword evidence="8" id="KW-0732">Signal</keyword>
<keyword evidence="4 7" id="KW-0378">Hydrolase</keyword>
<feature type="domain" description="Peptidase A1" evidence="9">
    <location>
        <begin position="64"/>
        <end position="386"/>
    </location>
</feature>
<feature type="signal peptide" evidence="8">
    <location>
        <begin position="1"/>
        <end position="19"/>
    </location>
</feature>
<dbReference type="CDD" id="cd05476">
    <property type="entry name" value="pepsin_A_like_plant"/>
    <property type="match status" value="1"/>
</dbReference>
<dbReference type="Gene3D" id="2.40.70.10">
    <property type="entry name" value="Acid Proteases"/>
    <property type="match status" value="2"/>
</dbReference>
<keyword evidence="3 7" id="KW-0064">Aspartyl protease</keyword>
<dbReference type="SUPFAM" id="SSF50630">
    <property type="entry name" value="Acid proteases"/>
    <property type="match status" value="1"/>
</dbReference>
<dbReference type="InterPro" id="IPR051708">
    <property type="entry name" value="Plant_Aspart_Prot_A1"/>
</dbReference>
<dbReference type="Pfam" id="PF14541">
    <property type="entry name" value="TAXi_C"/>
    <property type="match status" value="1"/>
</dbReference>
<gene>
    <name evidence="10" type="ORF">MERR_LOCUS36456</name>
</gene>
<evidence type="ECO:0000256" key="6">
    <source>
        <dbReference type="PIRSR" id="PIRSR601461-1"/>
    </source>
</evidence>
<dbReference type="EMBL" id="CACVBM020001407">
    <property type="protein sequence ID" value="CAA7049221.1"/>
    <property type="molecule type" value="Genomic_DNA"/>
</dbReference>
<feature type="active site" evidence="6">
    <location>
        <position position="82"/>
    </location>
</feature>
<evidence type="ECO:0000313" key="11">
    <source>
        <dbReference type="Proteomes" id="UP000467841"/>
    </source>
</evidence>
<dbReference type="GO" id="GO:0004190">
    <property type="term" value="F:aspartic-type endopeptidase activity"/>
    <property type="evidence" value="ECO:0007669"/>
    <property type="project" value="UniProtKB-KW"/>
</dbReference>
<dbReference type="InterPro" id="IPR001969">
    <property type="entry name" value="Aspartic_peptidase_AS"/>
</dbReference>
<protein>
    <recommendedName>
        <fullName evidence="9">Peptidase A1 domain-containing protein</fullName>
    </recommendedName>
</protein>
<feature type="active site" evidence="6">
    <location>
        <position position="275"/>
    </location>
</feature>
<dbReference type="InterPro" id="IPR033121">
    <property type="entry name" value="PEPTIDASE_A1"/>
</dbReference>
<evidence type="ECO:0000256" key="7">
    <source>
        <dbReference type="RuleBase" id="RU000454"/>
    </source>
</evidence>
<name>A0A6D2KAN5_9BRAS</name>
<dbReference type="PROSITE" id="PS51767">
    <property type="entry name" value="PEPTIDASE_A1"/>
    <property type="match status" value="1"/>
</dbReference>
<comment type="caution">
    <text evidence="10">The sequence shown here is derived from an EMBL/GenBank/DDBJ whole genome shotgun (WGS) entry which is preliminary data.</text>
</comment>
<sequence>MALSLRIIITSFLFITATASSPPGGFTVGLFHRRSNSSSSPLSRTSDDDGSSPYADTVFATSAYLMKLQIGTPPVEIEAILDTGSDLIWTQCLPCVNCDDHQQAPTVFDPSKSSSYKAKICDDGPCPYTITYADQTYSVGTLATETVTVKSTSGQPFVMPETSIGCGHNNTAQGLISNSSGIVGLGLGSSSLISQMGEIFLGLFSYCLSGQGTSKINFGGNAIVSGDGTVAADMFRKPDNPGFYYLNLDAVSVGDNRVETLGTPFHASDGNIIIDSGTTLTYFPESYCKKVKQAVENVMPEDRVDFMGDMLCYHSDNIEMYPSITLHFSGGADLVLEKYNTYMSQGGVYCLAIMCADPIQDPIFGNRAQNNLLVGYDPSSLLISFKATDCSSLWS</sequence>
<evidence type="ECO:0000256" key="5">
    <source>
        <dbReference type="ARBA" id="ARBA00023180"/>
    </source>
</evidence>
<dbReference type="GO" id="GO:0006508">
    <property type="term" value="P:proteolysis"/>
    <property type="evidence" value="ECO:0007669"/>
    <property type="project" value="UniProtKB-KW"/>
</dbReference>
<organism evidence="10 11">
    <name type="scientific">Microthlaspi erraticum</name>
    <dbReference type="NCBI Taxonomy" id="1685480"/>
    <lineage>
        <taxon>Eukaryota</taxon>
        <taxon>Viridiplantae</taxon>
        <taxon>Streptophyta</taxon>
        <taxon>Embryophyta</taxon>
        <taxon>Tracheophyta</taxon>
        <taxon>Spermatophyta</taxon>
        <taxon>Magnoliopsida</taxon>
        <taxon>eudicotyledons</taxon>
        <taxon>Gunneridae</taxon>
        <taxon>Pentapetalae</taxon>
        <taxon>rosids</taxon>
        <taxon>malvids</taxon>
        <taxon>Brassicales</taxon>
        <taxon>Brassicaceae</taxon>
        <taxon>Coluteocarpeae</taxon>
        <taxon>Microthlaspi</taxon>
    </lineage>
</organism>
<dbReference type="InterPro" id="IPR034161">
    <property type="entry name" value="Pepsin-like_plant"/>
</dbReference>
<reference evidence="10" key="1">
    <citation type="submission" date="2020-01" db="EMBL/GenBank/DDBJ databases">
        <authorList>
            <person name="Mishra B."/>
        </authorList>
    </citation>
    <scope>NUCLEOTIDE SEQUENCE [LARGE SCALE GENOMIC DNA]</scope>
</reference>
<evidence type="ECO:0000256" key="1">
    <source>
        <dbReference type="ARBA" id="ARBA00007447"/>
    </source>
</evidence>
<keyword evidence="11" id="KW-1185">Reference proteome</keyword>
<accession>A0A6D2KAN5</accession>
<evidence type="ECO:0000256" key="4">
    <source>
        <dbReference type="ARBA" id="ARBA00022801"/>
    </source>
</evidence>
<dbReference type="PANTHER" id="PTHR47967:SF58">
    <property type="entry name" value="ASPARTIC PROTEINASE CDR1-LIKE PROTEIN-RELATED"/>
    <property type="match status" value="1"/>
</dbReference>
<evidence type="ECO:0000256" key="8">
    <source>
        <dbReference type="SAM" id="SignalP"/>
    </source>
</evidence>
<evidence type="ECO:0000259" key="9">
    <source>
        <dbReference type="PROSITE" id="PS51767"/>
    </source>
</evidence>
<dbReference type="InterPro" id="IPR032861">
    <property type="entry name" value="TAXi_N"/>
</dbReference>
<keyword evidence="2 7" id="KW-0645">Protease</keyword>
<dbReference type="Pfam" id="PF14543">
    <property type="entry name" value="TAXi_N"/>
    <property type="match status" value="1"/>
</dbReference>
<dbReference type="InterPro" id="IPR032799">
    <property type="entry name" value="TAXi_C"/>
</dbReference>
<evidence type="ECO:0000256" key="2">
    <source>
        <dbReference type="ARBA" id="ARBA00022670"/>
    </source>
</evidence>
<dbReference type="GO" id="GO:0005576">
    <property type="term" value="C:extracellular region"/>
    <property type="evidence" value="ECO:0007669"/>
    <property type="project" value="TreeGrafter"/>
</dbReference>
<comment type="similarity">
    <text evidence="1 7">Belongs to the peptidase A1 family.</text>
</comment>
<dbReference type="Proteomes" id="UP000467841">
    <property type="component" value="Unassembled WGS sequence"/>
</dbReference>
<dbReference type="AlphaFoldDB" id="A0A6D2KAN5"/>
<evidence type="ECO:0000313" key="10">
    <source>
        <dbReference type="EMBL" id="CAA7049221.1"/>
    </source>
</evidence>
<evidence type="ECO:0000256" key="3">
    <source>
        <dbReference type="ARBA" id="ARBA00022750"/>
    </source>
</evidence>
<feature type="chain" id="PRO_5025430877" description="Peptidase A1 domain-containing protein" evidence="8">
    <location>
        <begin position="20"/>
        <end position="395"/>
    </location>
</feature>